<dbReference type="RefSeq" id="XP_067484765.1">
    <property type="nucleotide sequence ID" value="XM_067622031.1"/>
</dbReference>
<keyword evidence="2" id="KW-0472">Membrane</keyword>
<dbReference type="EMBL" id="KV878679">
    <property type="protein sequence ID" value="OJJ77518.1"/>
    <property type="molecule type" value="Genomic_DNA"/>
</dbReference>
<accession>A0A1L9V0S6</accession>
<reference evidence="4" key="1">
    <citation type="journal article" date="2017" name="Genome Biol.">
        <title>Comparative genomics reveals high biological diversity and specific adaptations in the industrially and medically important fungal genus Aspergillus.</title>
        <authorList>
            <person name="de Vries R.P."/>
            <person name="Riley R."/>
            <person name="Wiebenga A."/>
            <person name="Aguilar-Osorio G."/>
            <person name="Amillis S."/>
            <person name="Uchima C.A."/>
            <person name="Anderluh G."/>
            <person name="Asadollahi M."/>
            <person name="Askin M."/>
            <person name="Barry K."/>
            <person name="Battaglia E."/>
            <person name="Bayram O."/>
            <person name="Benocci T."/>
            <person name="Braus-Stromeyer S.A."/>
            <person name="Caldana C."/>
            <person name="Canovas D."/>
            <person name="Cerqueira G.C."/>
            <person name="Chen F."/>
            <person name="Chen W."/>
            <person name="Choi C."/>
            <person name="Clum A."/>
            <person name="Dos Santos R.A."/>
            <person name="Damasio A.R."/>
            <person name="Diallinas G."/>
            <person name="Emri T."/>
            <person name="Fekete E."/>
            <person name="Flipphi M."/>
            <person name="Freyberg S."/>
            <person name="Gallo A."/>
            <person name="Gournas C."/>
            <person name="Habgood R."/>
            <person name="Hainaut M."/>
            <person name="Harispe M.L."/>
            <person name="Henrissat B."/>
            <person name="Hilden K.S."/>
            <person name="Hope R."/>
            <person name="Hossain A."/>
            <person name="Karabika E."/>
            <person name="Karaffa L."/>
            <person name="Karanyi Z."/>
            <person name="Krasevec N."/>
            <person name="Kuo A."/>
            <person name="Kusch H."/>
            <person name="LaButti K."/>
            <person name="Lagendijk E.L."/>
            <person name="Lapidus A."/>
            <person name="Levasseur A."/>
            <person name="Lindquist E."/>
            <person name="Lipzen A."/>
            <person name="Logrieco A.F."/>
            <person name="MacCabe A."/>
            <person name="Maekelae M.R."/>
            <person name="Malavazi I."/>
            <person name="Melin P."/>
            <person name="Meyer V."/>
            <person name="Mielnichuk N."/>
            <person name="Miskei M."/>
            <person name="Molnar A.P."/>
            <person name="Mule G."/>
            <person name="Ngan C.Y."/>
            <person name="Orejas M."/>
            <person name="Orosz E."/>
            <person name="Ouedraogo J.P."/>
            <person name="Overkamp K.M."/>
            <person name="Park H.-S."/>
            <person name="Perrone G."/>
            <person name="Piumi F."/>
            <person name="Punt P.J."/>
            <person name="Ram A.F."/>
            <person name="Ramon A."/>
            <person name="Rauscher S."/>
            <person name="Record E."/>
            <person name="Riano-Pachon D.M."/>
            <person name="Robert V."/>
            <person name="Roehrig J."/>
            <person name="Ruller R."/>
            <person name="Salamov A."/>
            <person name="Salih N.S."/>
            <person name="Samson R.A."/>
            <person name="Sandor E."/>
            <person name="Sanguinetti M."/>
            <person name="Schuetze T."/>
            <person name="Sepcic K."/>
            <person name="Shelest E."/>
            <person name="Sherlock G."/>
            <person name="Sophianopoulou V."/>
            <person name="Squina F.M."/>
            <person name="Sun H."/>
            <person name="Susca A."/>
            <person name="Todd R.B."/>
            <person name="Tsang A."/>
            <person name="Unkles S.E."/>
            <person name="van de Wiele N."/>
            <person name="van Rossen-Uffink D."/>
            <person name="Oliveira J.V."/>
            <person name="Vesth T.C."/>
            <person name="Visser J."/>
            <person name="Yu J.-H."/>
            <person name="Zhou M."/>
            <person name="Andersen M.R."/>
            <person name="Archer D.B."/>
            <person name="Baker S.E."/>
            <person name="Benoit I."/>
            <person name="Brakhage A.A."/>
            <person name="Braus G.H."/>
            <person name="Fischer R."/>
            <person name="Frisvad J.C."/>
            <person name="Goldman G.H."/>
            <person name="Houbraken J."/>
            <person name="Oakley B."/>
            <person name="Pocsi I."/>
            <person name="Scazzocchio C."/>
            <person name="Seiboth B."/>
            <person name="vanKuyk P.A."/>
            <person name="Wortman J."/>
            <person name="Dyer P.S."/>
            <person name="Grigoriev I.V."/>
        </authorList>
    </citation>
    <scope>NUCLEOTIDE SEQUENCE [LARGE SCALE GENOMIC DNA]</scope>
    <source>
        <strain evidence="4">CBS 101740 / IMI 381727 / IBT 21946</strain>
    </source>
</reference>
<feature type="region of interest" description="Disordered" evidence="1">
    <location>
        <begin position="55"/>
        <end position="97"/>
    </location>
</feature>
<feature type="compositionally biased region" description="Polar residues" evidence="1">
    <location>
        <begin position="55"/>
        <end position="74"/>
    </location>
</feature>
<evidence type="ECO:0000313" key="3">
    <source>
        <dbReference type="EMBL" id="OJJ77518.1"/>
    </source>
</evidence>
<proteinExistence type="predicted"/>
<organism evidence="3 4">
    <name type="scientific">Aspergillus brasiliensis (strain CBS 101740 / IMI 381727 / IBT 21946)</name>
    <dbReference type="NCBI Taxonomy" id="767769"/>
    <lineage>
        <taxon>Eukaryota</taxon>
        <taxon>Fungi</taxon>
        <taxon>Dikarya</taxon>
        <taxon>Ascomycota</taxon>
        <taxon>Pezizomycotina</taxon>
        <taxon>Eurotiomycetes</taxon>
        <taxon>Eurotiomycetidae</taxon>
        <taxon>Eurotiales</taxon>
        <taxon>Aspergillaceae</taxon>
        <taxon>Aspergillus</taxon>
        <taxon>Aspergillus subgen. Circumdati</taxon>
    </lineage>
</organism>
<dbReference type="VEuPathDB" id="FungiDB:ASPBRDRAFT_239533"/>
<keyword evidence="4" id="KW-1185">Reference proteome</keyword>
<evidence type="ECO:0000256" key="2">
    <source>
        <dbReference type="SAM" id="Phobius"/>
    </source>
</evidence>
<evidence type="ECO:0000256" key="1">
    <source>
        <dbReference type="SAM" id="MobiDB-lite"/>
    </source>
</evidence>
<feature type="transmembrane region" description="Helical" evidence="2">
    <location>
        <begin position="6"/>
        <end position="23"/>
    </location>
</feature>
<evidence type="ECO:0000313" key="4">
    <source>
        <dbReference type="Proteomes" id="UP000184499"/>
    </source>
</evidence>
<dbReference type="Proteomes" id="UP000184499">
    <property type="component" value="Unassembled WGS sequence"/>
</dbReference>
<gene>
    <name evidence="3" type="ORF">ASPBRDRAFT_239533</name>
</gene>
<dbReference type="AlphaFoldDB" id="A0A1L9V0S6"/>
<keyword evidence="2" id="KW-0812">Transmembrane</keyword>
<name>A0A1L9V0S6_ASPBC</name>
<dbReference type="GeneID" id="93574519"/>
<protein>
    <submittedName>
        <fullName evidence="3">Uncharacterized protein</fullName>
    </submittedName>
</protein>
<sequence>MAHNIVVIIIIVIIIVGSPNVLLRRKVVFSFSFFSYLPSKMLQQVFQGEARSRWNTGGSTMNPGPSLSLWNQGTVGKGDNKKHNGTRVGQLKNLSTK</sequence>
<keyword evidence="2" id="KW-1133">Transmembrane helix</keyword>